<feature type="domain" description="AB hydrolase-1" evidence="3">
    <location>
        <begin position="43"/>
        <end position="277"/>
    </location>
</feature>
<keyword evidence="2 4" id="KW-0378">Hydrolase</keyword>
<dbReference type="SUPFAM" id="SSF53474">
    <property type="entry name" value="alpha/beta-Hydrolases"/>
    <property type="match status" value="1"/>
</dbReference>
<dbReference type="PANTHER" id="PTHR46118">
    <property type="entry name" value="PROTEIN ABHD11"/>
    <property type="match status" value="1"/>
</dbReference>
<name>A0A420I9X2_9PEZI</name>
<proteinExistence type="inferred from homology"/>
<protein>
    <submittedName>
        <fullName evidence="4">Abhydrolase domain-containing protein C22H12.03</fullName>
    </submittedName>
</protein>
<dbReference type="OrthoDB" id="8119704at2759"/>
<accession>A0A420I9X2</accession>
<evidence type="ECO:0000256" key="1">
    <source>
        <dbReference type="ARBA" id="ARBA00008645"/>
    </source>
</evidence>
<dbReference type="PANTHER" id="PTHR46118:SF4">
    <property type="entry name" value="PROTEIN ABHD11"/>
    <property type="match status" value="1"/>
</dbReference>
<gene>
    <name evidence="4" type="ORF">GcC1_103022</name>
</gene>
<dbReference type="PRINTS" id="PR00111">
    <property type="entry name" value="ABHYDROLASE"/>
</dbReference>
<dbReference type="InterPro" id="IPR000073">
    <property type="entry name" value="AB_hydrolase_1"/>
</dbReference>
<evidence type="ECO:0000313" key="4">
    <source>
        <dbReference type="EMBL" id="RKF71307.1"/>
    </source>
</evidence>
<dbReference type="AlphaFoldDB" id="A0A420I9X2"/>
<reference evidence="4 5" key="1">
    <citation type="journal article" date="2018" name="BMC Genomics">
        <title>Comparative genome analyses reveal sequence features reflecting distinct modes of host-adaptation between dicot and monocot powdery mildew.</title>
        <authorList>
            <person name="Wu Y."/>
            <person name="Ma X."/>
            <person name="Pan Z."/>
            <person name="Kale S.D."/>
            <person name="Song Y."/>
            <person name="King H."/>
            <person name="Zhang Q."/>
            <person name="Presley C."/>
            <person name="Deng X."/>
            <person name="Wei C.I."/>
            <person name="Xiao S."/>
        </authorList>
    </citation>
    <scope>NUCLEOTIDE SEQUENCE [LARGE SCALE GENOMIC DNA]</scope>
    <source>
        <strain evidence="4">UCSC1</strain>
    </source>
</reference>
<comment type="similarity">
    <text evidence="1">Belongs to the AB hydrolase superfamily.</text>
</comment>
<comment type="caution">
    <text evidence="4">The sequence shown here is derived from an EMBL/GenBank/DDBJ whole genome shotgun (WGS) entry which is preliminary data.</text>
</comment>
<dbReference type="Gene3D" id="3.40.50.1820">
    <property type="entry name" value="alpha/beta hydrolase"/>
    <property type="match status" value="1"/>
</dbReference>
<dbReference type="InterPro" id="IPR029058">
    <property type="entry name" value="AB_hydrolase_fold"/>
</dbReference>
<dbReference type="EMBL" id="MCBR01010319">
    <property type="protein sequence ID" value="RKF71307.1"/>
    <property type="molecule type" value="Genomic_DNA"/>
</dbReference>
<dbReference type="Pfam" id="PF00561">
    <property type="entry name" value="Abhydrolase_1"/>
    <property type="match status" value="1"/>
</dbReference>
<evidence type="ECO:0000256" key="2">
    <source>
        <dbReference type="ARBA" id="ARBA00022801"/>
    </source>
</evidence>
<dbReference type="Proteomes" id="UP000285405">
    <property type="component" value="Unassembled WGS sequence"/>
</dbReference>
<evidence type="ECO:0000259" key="3">
    <source>
        <dbReference type="Pfam" id="PF00561"/>
    </source>
</evidence>
<dbReference type="GO" id="GO:0005739">
    <property type="term" value="C:mitochondrion"/>
    <property type="evidence" value="ECO:0007669"/>
    <property type="project" value="TreeGrafter"/>
</dbReference>
<dbReference type="GO" id="GO:0052689">
    <property type="term" value="F:carboxylic ester hydrolase activity"/>
    <property type="evidence" value="ECO:0007669"/>
    <property type="project" value="TreeGrafter"/>
</dbReference>
<evidence type="ECO:0000313" key="5">
    <source>
        <dbReference type="Proteomes" id="UP000285405"/>
    </source>
</evidence>
<dbReference type="FunFam" id="3.40.50.1820:FF:000039">
    <property type="entry name" value="Esterase ybfF"/>
    <property type="match status" value="1"/>
</dbReference>
<organism evidence="4 5">
    <name type="scientific">Golovinomyces cichoracearum</name>
    <dbReference type="NCBI Taxonomy" id="62708"/>
    <lineage>
        <taxon>Eukaryota</taxon>
        <taxon>Fungi</taxon>
        <taxon>Dikarya</taxon>
        <taxon>Ascomycota</taxon>
        <taxon>Pezizomycotina</taxon>
        <taxon>Leotiomycetes</taxon>
        <taxon>Erysiphales</taxon>
        <taxon>Erysiphaceae</taxon>
        <taxon>Golovinomyces</taxon>
    </lineage>
</organism>
<sequence>MTSVLKRIPSQSHRTIAMNKSTGFNLPLAYEIYKPQTNVKSEAVIILHGLFGSKKNNRGISKVLARDLGRPVYAIDLRNHGDSPHNQKHDYLSMAEDLFWFISVHGLKNPTLIGHSMGAKAAMALALQYPSLIQDIVSVDNAPANIMFPSDFSRYIEGMQKIEAAKVQKQSEADEILQGYVESLPVRQFLLGNLYRTEDKSQRFKIPLEILNRSLTTLRNFPIQELESHKFKKPSLFVRGTKSNFIPDHLLPGIENFFPQYKLVDIEAGHWVISDNPDEFRKAVVQFLNRKEQVE</sequence>